<dbReference type="AlphaFoldDB" id="A0A146FHG1"/>
<evidence type="ECO:0000313" key="3">
    <source>
        <dbReference type="EMBL" id="GAT25218.1"/>
    </source>
</evidence>
<gene>
    <name evidence="3" type="ORF">RIB2604_01901710</name>
</gene>
<protein>
    <submittedName>
        <fullName evidence="3">Periodic tryptophan protein 2</fullName>
    </submittedName>
</protein>
<evidence type="ECO:0000256" key="2">
    <source>
        <dbReference type="SAM" id="Phobius"/>
    </source>
</evidence>
<dbReference type="EMBL" id="BCWF01000019">
    <property type="protein sequence ID" value="GAT25218.1"/>
    <property type="molecule type" value="Genomic_DNA"/>
</dbReference>
<evidence type="ECO:0000313" key="4">
    <source>
        <dbReference type="Proteomes" id="UP000075230"/>
    </source>
</evidence>
<feature type="region of interest" description="Disordered" evidence="1">
    <location>
        <begin position="85"/>
        <end position="115"/>
    </location>
</feature>
<reference evidence="4" key="2">
    <citation type="submission" date="2016-02" db="EMBL/GenBank/DDBJ databases">
        <title>Genome sequencing of Aspergillus luchuensis NBRC 4314.</title>
        <authorList>
            <person name="Yamada O."/>
        </authorList>
    </citation>
    <scope>NUCLEOTIDE SEQUENCE [LARGE SCALE GENOMIC DNA]</scope>
    <source>
        <strain evidence="4">RIB 2604</strain>
    </source>
</reference>
<reference evidence="3 4" key="1">
    <citation type="journal article" date="2016" name="DNA Res.">
        <title>Genome sequence of Aspergillus luchuensis NBRC 4314.</title>
        <authorList>
            <person name="Yamada O."/>
            <person name="Machida M."/>
            <person name="Hosoyama A."/>
            <person name="Goto M."/>
            <person name="Takahashi T."/>
            <person name="Futagami T."/>
            <person name="Yamagata Y."/>
            <person name="Takeuchi M."/>
            <person name="Kobayashi T."/>
            <person name="Koike H."/>
            <person name="Abe K."/>
            <person name="Asai K."/>
            <person name="Arita M."/>
            <person name="Fujita N."/>
            <person name="Fukuda K."/>
            <person name="Higa K."/>
            <person name="Horikawa H."/>
            <person name="Ishikawa T."/>
            <person name="Jinno K."/>
            <person name="Kato Y."/>
            <person name="Kirimura K."/>
            <person name="Mizutani O."/>
            <person name="Nakasone K."/>
            <person name="Sano M."/>
            <person name="Shiraishi Y."/>
            <person name="Tsukahara M."/>
            <person name="Gomi K."/>
        </authorList>
    </citation>
    <scope>NUCLEOTIDE SEQUENCE [LARGE SCALE GENOMIC DNA]</scope>
    <source>
        <strain evidence="3 4">RIB 2604</strain>
    </source>
</reference>
<evidence type="ECO:0000256" key="1">
    <source>
        <dbReference type="SAM" id="MobiDB-lite"/>
    </source>
</evidence>
<name>A0A146FHG1_ASPKA</name>
<comment type="caution">
    <text evidence="3">The sequence shown here is derived from an EMBL/GenBank/DDBJ whole genome shotgun (WGS) entry which is preliminary data.</text>
</comment>
<organism evidence="3 4">
    <name type="scientific">Aspergillus kawachii</name>
    <name type="common">White koji mold</name>
    <name type="synonym">Aspergillus awamori var. kawachi</name>
    <dbReference type="NCBI Taxonomy" id="1069201"/>
    <lineage>
        <taxon>Eukaryota</taxon>
        <taxon>Fungi</taxon>
        <taxon>Dikarya</taxon>
        <taxon>Ascomycota</taxon>
        <taxon>Pezizomycotina</taxon>
        <taxon>Eurotiomycetes</taxon>
        <taxon>Eurotiomycetidae</taxon>
        <taxon>Eurotiales</taxon>
        <taxon>Aspergillaceae</taxon>
        <taxon>Aspergillus</taxon>
        <taxon>Aspergillus subgen. Circumdati</taxon>
    </lineage>
</organism>
<proteinExistence type="predicted"/>
<sequence length="115" mass="12450">MSESYVERKSGYLPSLQGIALAPDSYGPIRTVDLVYKTSQNVRKRISIPVPAMPWVFAVCNVISILLGDLVERYSCPGLEAVPSMQADGLNQSDPIDRVRGPGLEKGTPGLSQCN</sequence>
<accession>A0A146FHG1</accession>
<dbReference type="Proteomes" id="UP000075230">
    <property type="component" value="Unassembled WGS sequence"/>
</dbReference>
<keyword evidence="2" id="KW-0472">Membrane</keyword>
<keyword evidence="2" id="KW-1133">Transmembrane helix</keyword>
<feature type="transmembrane region" description="Helical" evidence="2">
    <location>
        <begin position="46"/>
        <end position="67"/>
    </location>
</feature>
<keyword evidence="2" id="KW-0812">Transmembrane</keyword>